<dbReference type="Proteomes" id="UP001329151">
    <property type="component" value="Chromosome"/>
</dbReference>
<keyword evidence="2" id="KW-1185">Reference proteome</keyword>
<dbReference type="AlphaFoldDB" id="A0AA86J3U8"/>
<gene>
    <name evidence="1" type="ORF">RGQ30_21950</name>
</gene>
<accession>A0AA86J3U8</accession>
<organism evidence="1 2">
    <name type="scientific">Limnobacter thiooxidans</name>
    <dbReference type="NCBI Taxonomy" id="131080"/>
    <lineage>
        <taxon>Bacteria</taxon>
        <taxon>Pseudomonadati</taxon>
        <taxon>Pseudomonadota</taxon>
        <taxon>Betaproteobacteria</taxon>
        <taxon>Burkholderiales</taxon>
        <taxon>Burkholderiaceae</taxon>
        <taxon>Limnobacter</taxon>
    </lineage>
</organism>
<protein>
    <submittedName>
        <fullName evidence="1">Uncharacterized protein</fullName>
    </submittedName>
</protein>
<dbReference type="EMBL" id="AP028947">
    <property type="protein sequence ID" value="BET26694.1"/>
    <property type="molecule type" value="Genomic_DNA"/>
</dbReference>
<evidence type="ECO:0000313" key="1">
    <source>
        <dbReference type="EMBL" id="BET26694.1"/>
    </source>
</evidence>
<name>A0AA86J3U8_9BURK</name>
<sequence>MSALNNFSRWVYLMQQVHEARYYIARAEELGHPHLWSSYEAILEFLAHFRGAINAYSRCFVSSGAGRRRLEGSSIFGTDAALLEQHERIIDLRHKYVSHSDENEFESVDMSESENAEELVLNLEYNLSFPFDRLYELRDLIRHVELYVVDNQQSHVAAIAREIGKPVRVQQGRGGNA</sequence>
<dbReference type="RefSeq" id="WP_338284414.1">
    <property type="nucleotide sequence ID" value="NZ_AP028947.1"/>
</dbReference>
<evidence type="ECO:0000313" key="2">
    <source>
        <dbReference type="Proteomes" id="UP001329151"/>
    </source>
</evidence>
<reference evidence="1 2" key="1">
    <citation type="submission" date="2023-10" db="EMBL/GenBank/DDBJ databases">
        <title>Complete Genome Sequence of Limnobacter thiooxidans CS-K2T, Isolated from freshwater lake sediments in Bavaria, Germany.</title>
        <authorList>
            <person name="Naruki M."/>
            <person name="Watanabe A."/>
            <person name="Warashina T."/>
            <person name="Morita T."/>
            <person name="Arakawa K."/>
        </authorList>
    </citation>
    <scope>NUCLEOTIDE SEQUENCE [LARGE SCALE GENOMIC DNA]</scope>
    <source>
        <strain evidence="1 2">CS-K2</strain>
    </source>
</reference>
<proteinExistence type="predicted"/>
<dbReference type="KEGG" id="lto:RGQ30_21950"/>